<evidence type="ECO:0008006" key="4">
    <source>
        <dbReference type="Google" id="ProtNLM"/>
    </source>
</evidence>
<comment type="caution">
    <text evidence="2">The sequence shown here is derived from an EMBL/GenBank/DDBJ whole genome shotgun (WGS) entry which is preliminary data.</text>
</comment>
<name>A0A6V8KT20_9ACTN</name>
<gene>
    <name evidence="2" type="ORF">Phou_079250</name>
</gene>
<dbReference type="AlphaFoldDB" id="A0A6V8KT20"/>
<sequence length="67" mass="7152">MAITHDRMFLGRVTTAILEVADGQVRRYGDGVAGDLHAKAAERVAQAPAHDQWKAEQDRPAPVAASG</sequence>
<reference evidence="2 3" key="1">
    <citation type="submission" date="2020-03" db="EMBL/GenBank/DDBJ databases">
        <title>Whole genome shotgun sequence of Phytohabitans houttuyneae NBRC 108639.</title>
        <authorList>
            <person name="Komaki H."/>
            <person name="Tamura T."/>
        </authorList>
    </citation>
    <scope>NUCLEOTIDE SEQUENCE [LARGE SCALE GENOMIC DNA]</scope>
    <source>
        <strain evidence="2 3">NBRC 108639</strain>
    </source>
</reference>
<evidence type="ECO:0000256" key="1">
    <source>
        <dbReference type="SAM" id="MobiDB-lite"/>
    </source>
</evidence>
<dbReference type="Proteomes" id="UP000482800">
    <property type="component" value="Unassembled WGS sequence"/>
</dbReference>
<proteinExistence type="predicted"/>
<feature type="region of interest" description="Disordered" evidence="1">
    <location>
        <begin position="43"/>
        <end position="67"/>
    </location>
</feature>
<evidence type="ECO:0000313" key="3">
    <source>
        <dbReference type="Proteomes" id="UP000482800"/>
    </source>
</evidence>
<dbReference type="EMBL" id="BLPF01000003">
    <property type="protein sequence ID" value="GFJ83745.1"/>
    <property type="molecule type" value="Genomic_DNA"/>
</dbReference>
<evidence type="ECO:0000313" key="2">
    <source>
        <dbReference type="EMBL" id="GFJ83745.1"/>
    </source>
</evidence>
<keyword evidence="3" id="KW-1185">Reference proteome</keyword>
<protein>
    <recommendedName>
        <fullName evidence="4">ABC transporter ATP-binding protein</fullName>
    </recommendedName>
</protein>
<organism evidence="2 3">
    <name type="scientific">Phytohabitans houttuyneae</name>
    <dbReference type="NCBI Taxonomy" id="1076126"/>
    <lineage>
        <taxon>Bacteria</taxon>
        <taxon>Bacillati</taxon>
        <taxon>Actinomycetota</taxon>
        <taxon>Actinomycetes</taxon>
        <taxon>Micromonosporales</taxon>
        <taxon>Micromonosporaceae</taxon>
    </lineage>
</organism>
<accession>A0A6V8KT20</accession>
<reference evidence="2 3" key="2">
    <citation type="submission" date="2020-03" db="EMBL/GenBank/DDBJ databases">
        <authorList>
            <person name="Ichikawa N."/>
            <person name="Kimura A."/>
            <person name="Kitahashi Y."/>
            <person name="Uohara A."/>
        </authorList>
    </citation>
    <scope>NUCLEOTIDE SEQUENCE [LARGE SCALE GENOMIC DNA]</scope>
    <source>
        <strain evidence="2 3">NBRC 108639</strain>
    </source>
</reference>